<dbReference type="AlphaFoldDB" id="A0A7L3LGX4"/>
<evidence type="ECO:0000256" key="1">
    <source>
        <dbReference type="ARBA" id="ARBA00004123"/>
    </source>
</evidence>
<gene>
    <name evidence="14" type="primary">Pttg1</name>
    <name evidence="14" type="ORF">TURVEL_R11954</name>
</gene>
<keyword evidence="15" id="KW-1185">Reference proteome</keyword>
<evidence type="ECO:0000256" key="5">
    <source>
        <dbReference type="ARBA" id="ARBA00022618"/>
    </source>
</evidence>
<dbReference type="GO" id="GO:0051276">
    <property type="term" value="P:chromosome organization"/>
    <property type="evidence" value="ECO:0007669"/>
    <property type="project" value="InterPro"/>
</dbReference>
<dbReference type="InterPro" id="IPR006940">
    <property type="entry name" value="Securin_separation_inhibitor"/>
</dbReference>
<reference evidence="14 15" key="1">
    <citation type="submission" date="2019-09" db="EMBL/GenBank/DDBJ databases">
        <title>Bird 10,000 Genomes (B10K) Project - Family phase.</title>
        <authorList>
            <person name="Zhang G."/>
        </authorList>
    </citation>
    <scope>NUCLEOTIDE SEQUENCE [LARGE SCALE GENOMIC DNA]</scope>
    <source>
        <strain evidence="14">B10K-DU-029-46</strain>
    </source>
</reference>
<name>A0A7L3LGX4_9CHAR</name>
<keyword evidence="6" id="KW-0677">Repeat</keyword>
<evidence type="ECO:0000256" key="2">
    <source>
        <dbReference type="ARBA" id="ARBA00004496"/>
    </source>
</evidence>
<keyword evidence="9" id="KW-0832">Ubl conjugation</keyword>
<evidence type="ECO:0000256" key="12">
    <source>
        <dbReference type="ARBA" id="ARBA00023306"/>
    </source>
</evidence>
<keyword evidence="12" id="KW-0131">Cell cycle</keyword>
<dbReference type="PANTHER" id="PTHR10418:SF2">
    <property type="entry name" value="SECURIN"/>
    <property type="match status" value="1"/>
</dbReference>
<evidence type="ECO:0000256" key="6">
    <source>
        <dbReference type="ARBA" id="ARBA00022737"/>
    </source>
</evidence>
<keyword evidence="4" id="KW-0963">Cytoplasm</keyword>
<dbReference type="EMBL" id="VZTY01016447">
    <property type="protein sequence ID" value="NXU52931.1"/>
    <property type="molecule type" value="Genomic_DNA"/>
</dbReference>
<evidence type="ECO:0000256" key="10">
    <source>
        <dbReference type="ARBA" id="ARBA00023036"/>
    </source>
</evidence>
<feature type="non-terminal residue" evidence="14">
    <location>
        <position position="1"/>
    </location>
</feature>
<dbReference type="GO" id="GO:0045143">
    <property type="term" value="P:homologous chromosome segregation"/>
    <property type="evidence" value="ECO:0007669"/>
    <property type="project" value="TreeGrafter"/>
</dbReference>
<evidence type="ECO:0000313" key="14">
    <source>
        <dbReference type="EMBL" id="NXU52931.1"/>
    </source>
</evidence>
<dbReference type="Proteomes" id="UP000582182">
    <property type="component" value="Unassembled WGS sequence"/>
</dbReference>
<evidence type="ECO:0000256" key="9">
    <source>
        <dbReference type="ARBA" id="ARBA00022843"/>
    </source>
</evidence>
<dbReference type="GO" id="GO:0017124">
    <property type="term" value="F:SH3 domain binding"/>
    <property type="evidence" value="ECO:0007669"/>
    <property type="project" value="UniProtKB-KW"/>
</dbReference>
<keyword evidence="7" id="KW-0498">Mitosis</keyword>
<protein>
    <recommendedName>
        <fullName evidence="13">Securin</fullName>
    </recommendedName>
</protein>
<evidence type="ECO:0000256" key="7">
    <source>
        <dbReference type="ARBA" id="ARBA00022776"/>
    </source>
</evidence>
<keyword evidence="5" id="KW-0132">Cell division</keyword>
<keyword evidence="8" id="KW-0159">Chromosome partition</keyword>
<dbReference type="OrthoDB" id="9905975at2759"/>
<comment type="similarity">
    <text evidence="3">Belongs to the securin family.</text>
</comment>
<evidence type="ECO:0000256" key="4">
    <source>
        <dbReference type="ARBA" id="ARBA00022490"/>
    </source>
</evidence>
<dbReference type="PANTHER" id="PTHR10418">
    <property type="entry name" value="SECURIN-3"/>
    <property type="match status" value="1"/>
</dbReference>
<evidence type="ECO:0000256" key="8">
    <source>
        <dbReference type="ARBA" id="ARBA00022829"/>
    </source>
</evidence>
<dbReference type="GO" id="GO:0051301">
    <property type="term" value="P:cell division"/>
    <property type="evidence" value="ECO:0007669"/>
    <property type="project" value="UniProtKB-KW"/>
</dbReference>
<evidence type="ECO:0000313" key="15">
    <source>
        <dbReference type="Proteomes" id="UP000582182"/>
    </source>
</evidence>
<organism evidence="14 15">
    <name type="scientific">Turnix velox</name>
    <name type="common">Little buttonquail</name>
    <dbReference type="NCBI Taxonomy" id="2529409"/>
    <lineage>
        <taxon>Eukaryota</taxon>
        <taxon>Metazoa</taxon>
        <taxon>Chordata</taxon>
        <taxon>Craniata</taxon>
        <taxon>Vertebrata</taxon>
        <taxon>Euteleostomi</taxon>
        <taxon>Archelosauria</taxon>
        <taxon>Archosauria</taxon>
        <taxon>Dinosauria</taxon>
        <taxon>Saurischia</taxon>
        <taxon>Theropoda</taxon>
        <taxon>Coelurosauria</taxon>
        <taxon>Aves</taxon>
        <taxon>Neognathae</taxon>
        <taxon>Neoaves</taxon>
        <taxon>Charadriiformes</taxon>
        <taxon>Turnicidae</taxon>
        <taxon>Turnix</taxon>
    </lineage>
</organism>
<proteinExistence type="inferred from homology"/>
<accession>A0A7L3LGX4</accession>
<evidence type="ECO:0000256" key="11">
    <source>
        <dbReference type="ARBA" id="ARBA00023242"/>
    </source>
</evidence>
<comment type="caution">
    <text evidence="14">The sequence shown here is derived from an EMBL/GenBank/DDBJ whole genome shotgun (WGS) entry which is preliminary data.</text>
</comment>
<dbReference type="Pfam" id="PF04856">
    <property type="entry name" value="Securin"/>
    <property type="match status" value="1"/>
</dbReference>
<feature type="non-terminal residue" evidence="14">
    <location>
        <position position="188"/>
    </location>
</feature>
<dbReference type="GO" id="GO:0005737">
    <property type="term" value="C:cytoplasm"/>
    <property type="evidence" value="ECO:0007669"/>
    <property type="project" value="UniProtKB-SubCell"/>
</dbReference>
<evidence type="ECO:0000256" key="3">
    <source>
        <dbReference type="ARBA" id="ARBA00009264"/>
    </source>
</evidence>
<evidence type="ECO:0000256" key="13">
    <source>
        <dbReference type="ARBA" id="ARBA00039185"/>
    </source>
</evidence>
<comment type="subcellular location">
    <subcellularLocation>
        <location evidence="2">Cytoplasm</location>
    </subcellularLocation>
    <subcellularLocation>
        <location evidence="1">Nucleus</location>
    </subcellularLocation>
</comment>
<keyword evidence="11" id="KW-0539">Nucleus</keyword>
<sequence length="188" mass="21244">MTTMIFIDKENGEAGATKSQLRFPSGSSKVFSERIQVNTPHPKKITSASPAPSFSVRKALGNVNRTEGVKVKLEKTEKNPPCTKTTGRTAELDTCDEEWPEKENMFPSDPRDFDSFELPEEDKINNIDLHGVPLMVFERTYDKFVSMVPSPVKKQEDISWGTDLLQSTNDFLATLDEIIDMPPLHYDF</sequence>
<dbReference type="GO" id="GO:0005634">
    <property type="term" value="C:nucleus"/>
    <property type="evidence" value="ECO:0007669"/>
    <property type="project" value="UniProtKB-SubCell"/>
</dbReference>
<keyword evidence="10" id="KW-0729">SH3-binding</keyword>